<dbReference type="GO" id="GO:0004672">
    <property type="term" value="F:protein kinase activity"/>
    <property type="evidence" value="ECO:0007669"/>
    <property type="project" value="InterPro"/>
</dbReference>
<dbReference type="Gene3D" id="1.10.510.10">
    <property type="entry name" value="Transferase(Phosphotransferase) domain 1"/>
    <property type="match status" value="1"/>
</dbReference>
<protein>
    <recommendedName>
        <fullName evidence="2">Protein kinase domain-containing protein</fullName>
    </recommendedName>
</protein>
<dbReference type="EMBL" id="QZBM01000022">
    <property type="protein sequence ID" value="THZ30429.1"/>
    <property type="molecule type" value="Genomic_DNA"/>
</dbReference>
<dbReference type="InterPro" id="IPR011009">
    <property type="entry name" value="Kinase-like_dom_sf"/>
</dbReference>
<evidence type="ECO:0000259" key="2">
    <source>
        <dbReference type="PROSITE" id="PS50011"/>
    </source>
</evidence>
<comment type="caution">
    <text evidence="3">The sequence shown here is derived from an EMBL/GenBank/DDBJ whole genome shotgun (WGS) entry which is preliminary data.</text>
</comment>
<dbReference type="SUPFAM" id="SSF56112">
    <property type="entry name" value="Protein kinase-like (PK-like)"/>
    <property type="match status" value="1"/>
</dbReference>
<dbReference type="Proteomes" id="UP000308005">
    <property type="component" value="Unassembled WGS sequence"/>
</dbReference>
<proteinExistence type="predicted"/>
<evidence type="ECO:0000313" key="3">
    <source>
        <dbReference type="EMBL" id="THZ30429.1"/>
    </source>
</evidence>
<dbReference type="InterPro" id="IPR000719">
    <property type="entry name" value="Prot_kinase_dom"/>
</dbReference>
<dbReference type="PANTHER" id="PTHR44305">
    <property type="entry name" value="SI:DKEY-192D15.2-RELATED"/>
    <property type="match status" value="1"/>
</dbReference>
<evidence type="ECO:0000256" key="1">
    <source>
        <dbReference type="SAM" id="MobiDB-lite"/>
    </source>
</evidence>
<dbReference type="SMART" id="SM00220">
    <property type="entry name" value="S_TKc"/>
    <property type="match status" value="1"/>
</dbReference>
<reference evidence="3 4" key="1">
    <citation type="submission" date="2018-10" db="EMBL/GenBank/DDBJ databases">
        <title>Fifty Aureobasidium pullulans genomes reveal a recombining polyextremotolerant generalist.</title>
        <authorList>
            <person name="Gostincar C."/>
            <person name="Turk M."/>
            <person name="Zajc J."/>
            <person name="Gunde-Cimerman N."/>
        </authorList>
    </citation>
    <scope>NUCLEOTIDE SEQUENCE [LARGE SCALE GENOMIC DNA]</scope>
    <source>
        <strain evidence="3 4">EXF-3863</strain>
    </source>
</reference>
<organism evidence="3 4">
    <name type="scientific">Aureobasidium pullulans</name>
    <name type="common">Black yeast</name>
    <name type="synonym">Pullularia pullulans</name>
    <dbReference type="NCBI Taxonomy" id="5580"/>
    <lineage>
        <taxon>Eukaryota</taxon>
        <taxon>Fungi</taxon>
        <taxon>Dikarya</taxon>
        <taxon>Ascomycota</taxon>
        <taxon>Pezizomycotina</taxon>
        <taxon>Dothideomycetes</taxon>
        <taxon>Dothideomycetidae</taxon>
        <taxon>Dothideales</taxon>
        <taxon>Saccotheciaceae</taxon>
        <taxon>Aureobasidium</taxon>
    </lineage>
</organism>
<dbReference type="PROSITE" id="PS50011">
    <property type="entry name" value="PROTEIN_KINASE_DOM"/>
    <property type="match status" value="1"/>
</dbReference>
<gene>
    <name evidence="3" type="ORF">D6C91_01154</name>
</gene>
<evidence type="ECO:0000313" key="4">
    <source>
        <dbReference type="Proteomes" id="UP000308005"/>
    </source>
</evidence>
<accession>A0A4S9TY03</accession>
<dbReference type="GO" id="GO:0005524">
    <property type="term" value="F:ATP binding"/>
    <property type="evidence" value="ECO:0007669"/>
    <property type="project" value="InterPro"/>
</dbReference>
<feature type="region of interest" description="Disordered" evidence="1">
    <location>
        <begin position="482"/>
        <end position="519"/>
    </location>
</feature>
<name>A0A4S9TY03_AURPU</name>
<feature type="domain" description="Protein kinase" evidence="2">
    <location>
        <begin position="28"/>
        <end position="401"/>
    </location>
</feature>
<dbReference type="AlphaFoldDB" id="A0A4S9TY03"/>
<sequence length="519" mass="59852">MVPRYIHYKAIMSHGFNDASGLPGGRWISPGQYIADGGQGSVHYWVKVDATHRVIDRIVIKDTWDSEPTSEPVEWDGMYEELVRKGMDLGVSKSGGYGNAHVDDRFYKEAYIQGLLTPADGELSYNMPLRGYKRGDKPDPRQRPDTTHWRLYMDHLHSGDMHTFIQKSVKLDDFGTYEPTPTPEPFIWYTLQCLTSALIQMEEAARTRPKARKAGDETIVMLDMKPSNIFLAPPGGPRYPVYPRPIIGDFGGAQLTHKTAADNVWGAMQQICTRGFYAPEMTRSTQIDEDDMEDHQIESLRVENLPVHSWTNVWQLGRSIECMMRATGSMNDVDWATATELERESQIKRSPPRFDYSPGFQYSTDLVNLVYDCQLFKPEERPTPRELMEQINENISDHTKFMDYWGTEAWVREQEQYPAQRTKEEKEKLRQKNARRVLDGKLYFLHDYQDKALAERYADLDMDIPEDCALVWGGNEAEYKLGQVARAGDTPQKPDKRKRSNESDDEDKLDSRLRKKPKK</sequence>
<dbReference type="InterPro" id="IPR053083">
    <property type="entry name" value="TF_kinase-domain_protein"/>
</dbReference>